<protein>
    <recommendedName>
        <fullName evidence="3">Tetratricopeptide repeat protein</fullName>
    </recommendedName>
</protein>
<dbReference type="Proteomes" id="UP000256779">
    <property type="component" value="Unassembled WGS sequence"/>
</dbReference>
<dbReference type="RefSeq" id="WP_115868511.1">
    <property type="nucleotide sequence ID" value="NZ_QREG01000011.1"/>
</dbReference>
<dbReference type="InterPro" id="IPR011990">
    <property type="entry name" value="TPR-like_helical_dom_sf"/>
</dbReference>
<dbReference type="OrthoDB" id="1524733at2"/>
<organism evidence="1 2">
    <name type="scientific">Marinoscillum furvescens DSM 4134</name>
    <dbReference type="NCBI Taxonomy" id="1122208"/>
    <lineage>
        <taxon>Bacteria</taxon>
        <taxon>Pseudomonadati</taxon>
        <taxon>Bacteroidota</taxon>
        <taxon>Cytophagia</taxon>
        <taxon>Cytophagales</taxon>
        <taxon>Reichenbachiellaceae</taxon>
        <taxon>Marinoscillum</taxon>
    </lineage>
</organism>
<proteinExistence type="predicted"/>
<reference evidence="1 2" key="1">
    <citation type="submission" date="2018-07" db="EMBL/GenBank/DDBJ databases">
        <title>Genomic Encyclopedia of Type Strains, Phase IV (KMG-IV): sequencing the most valuable type-strain genomes for metagenomic binning, comparative biology and taxonomic classification.</title>
        <authorList>
            <person name="Goeker M."/>
        </authorList>
    </citation>
    <scope>NUCLEOTIDE SEQUENCE [LARGE SCALE GENOMIC DNA]</scope>
    <source>
        <strain evidence="1 2">DSM 4134</strain>
    </source>
</reference>
<dbReference type="Gene3D" id="1.25.40.10">
    <property type="entry name" value="Tetratricopeptide repeat domain"/>
    <property type="match status" value="1"/>
</dbReference>
<evidence type="ECO:0008006" key="3">
    <source>
        <dbReference type="Google" id="ProtNLM"/>
    </source>
</evidence>
<gene>
    <name evidence="1" type="ORF">C7460_111130</name>
</gene>
<evidence type="ECO:0000313" key="1">
    <source>
        <dbReference type="EMBL" id="RED97989.1"/>
    </source>
</evidence>
<dbReference type="AlphaFoldDB" id="A0A3D9L2R5"/>
<name>A0A3D9L2R5_MARFU</name>
<sequence>MNQDRINQLKKFIEEDPNDPFPKYALALEHLKDNKTISRQLFEELLEKHPDYLGTYYHAAALFAELDEFDIAEDIYKRGIDQAKNQKDAHSLKELQSAYLNFQFEN</sequence>
<accession>A0A3D9L2R5</accession>
<comment type="caution">
    <text evidence="1">The sequence shown here is derived from an EMBL/GenBank/DDBJ whole genome shotgun (WGS) entry which is preliminary data.</text>
</comment>
<dbReference type="EMBL" id="QREG01000011">
    <property type="protein sequence ID" value="RED97989.1"/>
    <property type="molecule type" value="Genomic_DNA"/>
</dbReference>
<keyword evidence="2" id="KW-1185">Reference proteome</keyword>
<dbReference type="SUPFAM" id="SSF48452">
    <property type="entry name" value="TPR-like"/>
    <property type="match status" value="1"/>
</dbReference>
<evidence type="ECO:0000313" key="2">
    <source>
        <dbReference type="Proteomes" id="UP000256779"/>
    </source>
</evidence>
<dbReference type="Pfam" id="PF14559">
    <property type="entry name" value="TPR_19"/>
    <property type="match status" value="1"/>
</dbReference>